<dbReference type="Pfam" id="PF01656">
    <property type="entry name" value="CbiA"/>
    <property type="match status" value="1"/>
</dbReference>
<accession>A0ABZ1XSR8</accession>
<feature type="compositionally biased region" description="Low complexity" evidence="1">
    <location>
        <begin position="963"/>
        <end position="974"/>
    </location>
</feature>
<sequence>MNSDQDQFRTGGNARDENRSDADPEPTGEFTIDYTPPAWYTQNAAPSADAATPPPPPPAGPPVAVPGLPSNGGFQPNWTTTPPSAAPSEDAAAEAQPFGGGDVESGATMRFSPGSLKRELAERLAAADAAKAEAAKADAEVEVDADAQSAAAAVPPPVAADEPVDVAVKDEPTADAVQDSAGTTEAEAGVSEPGGSEGTAPEADAASGEPEPAAAPEPSDAAPATAEVTAAEPTEPAPADQVAAEPSDSVNSDDSGDYVTAAPVKAEAADAAPAEPVPAPADAEPVDAVAAQAAAAAPADAVPPVADAAPQDAVPQDAPGTPVAPAEQPGLPPLPPAYQPAAPAPAPQWPVPAPQQTGQPAWPLPQGAEPAAPQPATPPGQGGFPLPQPGAPAQQGGYGFPPPGTPNAPAPTPAADPNTPAPQGGYGFPQPGAQPHLPAQAQAPTPTATPSAPAPQGAYGFPHPGTQGAPAPAPNANVNAPQGAHPFPHPGTPAAAPNSPTPQGGYGFPQPTPTPAQAQAQAPAPAPTPTPPAPQAPQAPHAPQSGYGFPQPGTPDAHAPVPHQQAQPPAQAQPLPQAQPPAGPVDPRSGTGWPSPVAHDQRERSVPGAPLGYTAAVELSSDRLLRNNKQKAKSSRNPGGASRFKFGSKKEEAERQQKLNLIRTPVLSCYRIAVISLKGGVGKTTTTTALGATLATERQDKILAIDANPDAGTLGRRVRRETGATIRDLVQAIPYLNSYMDIRRFTSQAPSGLEIIANDVDPAVSTTFNDEDYRRAIDVLGKQYPIILTDSGTGLLYSAMRGVLDLADQLIIISTPSVDGASSASTTLDWLSAHGYADLVQRSLTVISGVRETGKMIKVDDIVQHFQTRCRGVVVVPFDEHLAAGAEVDLDMMRPKTREAYFHLSALVAEDFVRAQQQQGLWTGDGVNPPPHMAPPMPGQQAQHPGQPFPGQPGQPFPGQPGPGQQAPGQHAPGQPMPPQPYAPQQPQPQPPQPYGGQQPPQAWQQPQPPQQ</sequence>
<feature type="compositionally biased region" description="Low complexity" evidence="1">
    <location>
        <begin position="429"/>
        <end position="484"/>
    </location>
</feature>
<dbReference type="SUPFAM" id="SSF52540">
    <property type="entry name" value="P-loop containing nucleoside triphosphate hydrolases"/>
    <property type="match status" value="1"/>
</dbReference>
<keyword evidence="4" id="KW-1185">Reference proteome</keyword>
<feature type="compositionally biased region" description="Pro residues" evidence="1">
    <location>
        <begin position="975"/>
        <end position="994"/>
    </location>
</feature>
<dbReference type="InterPro" id="IPR027417">
    <property type="entry name" value="P-loop_NTPase"/>
</dbReference>
<feature type="compositionally biased region" description="Low complexity" evidence="1">
    <location>
        <begin position="261"/>
        <end position="329"/>
    </location>
</feature>
<feature type="compositionally biased region" description="Pro residues" evidence="1">
    <location>
        <begin position="400"/>
        <end position="414"/>
    </location>
</feature>
<dbReference type="RefSeq" id="WP_329402008.1">
    <property type="nucleotide sequence ID" value="NZ_CP109019.1"/>
</dbReference>
<reference evidence="3" key="1">
    <citation type="submission" date="2022-10" db="EMBL/GenBank/DDBJ databases">
        <title>The complete genomes of actinobacterial strains from the NBC collection.</title>
        <authorList>
            <person name="Joergensen T.S."/>
            <person name="Alvarez Arevalo M."/>
            <person name="Sterndorff E.B."/>
            <person name="Faurdal D."/>
            <person name="Vuksanovic O."/>
            <person name="Mourched A.-S."/>
            <person name="Charusanti P."/>
            <person name="Shaw S."/>
            <person name="Blin K."/>
            <person name="Weber T."/>
        </authorList>
    </citation>
    <scope>NUCLEOTIDE SEQUENCE</scope>
    <source>
        <strain evidence="3">NBC_00668</strain>
    </source>
</reference>
<name>A0ABZ1XSR8_9ACTN</name>
<protein>
    <submittedName>
        <fullName evidence="3">SCO5717 family growth-regulating ATPase</fullName>
    </submittedName>
</protein>
<feature type="region of interest" description="Disordered" evidence="1">
    <location>
        <begin position="921"/>
        <end position="1012"/>
    </location>
</feature>
<feature type="compositionally biased region" description="Basic and acidic residues" evidence="1">
    <location>
        <begin position="130"/>
        <end position="139"/>
    </location>
</feature>
<dbReference type="InterPro" id="IPR047739">
    <property type="entry name" value="SCO5717-like_N"/>
</dbReference>
<evidence type="ECO:0000313" key="3">
    <source>
        <dbReference type="EMBL" id="WUT85670.1"/>
    </source>
</evidence>
<evidence type="ECO:0000259" key="2">
    <source>
        <dbReference type="Pfam" id="PF01656"/>
    </source>
</evidence>
<dbReference type="PANTHER" id="PTHR43384">
    <property type="entry name" value="SEPTUM SITE-DETERMINING PROTEIN MIND HOMOLOG, CHLOROPLASTIC-RELATED"/>
    <property type="match status" value="1"/>
</dbReference>
<feature type="compositionally biased region" description="Low complexity" evidence="1">
    <location>
        <begin position="79"/>
        <end position="95"/>
    </location>
</feature>
<dbReference type="PANTHER" id="PTHR43384:SF14">
    <property type="entry name" value="ESX-1 SECRETION-ASSOCIATED PROTEIN ESPI"/>
    <property type="match status" value="1"/>
</dbReference>
<gene>
    <name evidence="3" type="ORF">OG515_27520</name>
</gene>
<feature type="compositionally biased region" description="Polar residues" evidence="1">
    <location>
        <begin position="1"/>
        <end position="10"/>
    </location>
</feature>
<feature type="region of interest" description="Disordered" evidence="1">
    <location>
        <begin position="1"/>
        <end position="111"/>
    </location>
</feature>
<organism evidence="3 4">
    <name type="scientific">Streptomyces melanogenes</name>
    <dbReference type="NCBI Taxonomy" id="67326"/>
    <lineage>
        <taxon>Bacteria</taxon>
        <taxon>Bacillati</taxon>
        <taxon>Actinomycetota</taxon>
        <taxon>Actinomycetes</taxon>
        <taxon>Kitasatosporales</taxon>
        <taxon>Streptomycetaceae</taxon>
        <taxon>Streptomyces</taxon>
    </lineage>
</organism>
<proteinExistence type="predicted"/>
<dbReference type="Gene3D" id="3.40.50.300">
    <property type="entry name" value="P-loop containing nucleotide triphosphate hydrolases"/>
    <property type="match status" value="1"/>
</dbReference>
<feature type="compositionally biased region" description="Low complexity" evidence="1">
    <location>
        <begin position="200"/>
        <end position="239"/>
    </location>
</feature>
<feature type="compositionally biased region" description="Pro residues" evidence="1">
    <location>
        <begin position="524"/>
        <end position="537"/>
    </location>
</feature>
<feature type="compositionally biased region" description="Pro residues" evidence="1">
    <location>
        <begin position="330"/>
        <end position="353"/>
    </location>
</feature>
<dbReference type="NCBIfam" id="NF041021">
    <property type="entry name" value="SCO5717_Nterm"/>
    <property type="match status" value="1"/>
</dbReference>
<feature type="compositionally biased region" description="Low complexity" evidence="1">
    <location>
        <begin position="995"/>
        <end position="1006"/>
    </location>
</feature>
<evidence type="ECO:0000256" key="1">
    <source>
        <dbReference type="SAM" id="MobiDB-lite"/>
    </source>
</evidence>
<feature type="compositionally biased region" description="Low complexity" evidence="1">
    <location>
        <begin position="555"/>
        <end position="576"/>
    </location>
</feature>
<evidence type="ECO:0000313" key="4">
    <source>
        <dbReference type="Proteomes" id="UP001432060"/>
    </source>
</evidence>
<feature type="domain" description="CobQ/CobB/MinD/ParA nucleotide binding" evidence="2">
    <location>
        <begin position="672"/>
        <end position="779"/>
    </location>
</feature>
<dbReference type="InterPro" id="IPR050625">
    <property type="entry name" value="ParA/MinD_ATPase"/>
</dbReference>
<feature type="region of interest" description="Disordered" evidence="1">
    <location>
        <begin position="628"/>
        <end position="651"/>
    </location>
</feature>
<feature type="region of interest" description="Disordered" evidence="1">
    <location>
        <begin position="123"/>
        <end position="608"/>
    </location>
</feature>
<feature type="compositionally biased region" description="Pro residues" evidence="1">
    <location>
        <begin position="52"/>
        <end position="64"/>
    </location>
</feature>
<feature type="compositionally biased region" description="Pro residues" evidence="1">
    <location>
        <begin position="947"/>
        <end position="961"/>
    </location>
</feature>
<dbReference type="InterPro" id="IPR002586">
    <property type="entry name" value="CobQ/CobB/MinD/ParA_Nub-bd_dom"/>
</dbReference>
<dbReference type="EMBL" id="CP109019">
    <property type="protein sequence ID" value="WUT85670.1"/>
    <property type="molecule type" value="Genomic_DNA"/>
</dbReference>
<dbReference type="Proteomes" id="UP001432060">
    <property type="component" value="Chromosome"/>
</dbReference>
<feature type="compositionally biased region" description="Pro residues" evidence="1">
    <location>
        <begin position="928"/>
        <end position="938"/>
    </location>
</feature>